<dbReference type="AlphaFoldDB" id="A0A5D2W998"/>
<protein>
    <submittedName>
        <fullName evidence="3">Uncharacterized protein</fullName>
    </submittedName>
</protein>
<dbReference type="Proteomes" id="UP000323597">
    <property type="component" value="Chromosome D01"/>
</dbReference>
<dbReference type="EMBL" id="CM017649">
    <property type="protein sequence ID" value="TYI98252.1"/>
    <property type="molecule type" value="Genomic_DNA"/>
</dbReference>
<name>A0A5D2W998_GOSMU</name>
<evidence type="ECO:0000256" key="1">
    <source>
        <dbReference type="SAM" id="Phobius"/>
    </source>
</evidence>
<feature type="transmembrane region" description="Helical" evidence="1">
    <location>
        <begin position="74"/>
        <end position="92"/>
    </location>
</feature>
<keyword evidence="4" id="KW-1185">Reference proteome</keyword>
<organism evidence="3 4">
    <name type="scientific">Gossypium mustelinum</name>
    <name type="common">Cotton</name>
    <name type="synonym">Gossypium caicoense</name>
    <dbReference type="NCBI Taxonomy" id="34275"/>
    <lineage>
        <taxon>Eukaryota</taxon>
        <taxon>Viridiplantae</taxon>
        <taxon>Streptophyta</taxon>
        <taxon>Embryophyta</taxon>
        <taxon>Tracheophyta</taxon>
        <taxon>Spermatophyta</taxon>
        <taxon>Magnoliopsida</taxon>
        <taxon>eudicotyledons</taxon>
        <taxon>Gunneridae</taxon>
        <taxon>Pentapetalae</taxon>
        <taxon>rosids</taxon>
        <taxon>malvids</taxon>
        <taxon>Malvales</taxon>
        <taxon>Malvaceae</taxon>
        <taxon>Malvoideae</taxon>
        <taxon>Gossypium</taxon>
    </lineage>
</organism>
<reference evidence="3 4" key="1">
    <citation type="submission" date="2019-07" db="EMBL/GenBank/DDBJ databases">
        <title>WGS assembly of Gossypium mustelinum.</title>
        <authorList>
            <person name="Chen Z.J."/>
            <person name="Sreedasyam A."/>
            <person name="Ando A."/>
            <person name="Song Q."/>
            <person name="De L."/>
            <person name="Hulse-Kemp A."/>
            <person name="Ding M."/>
            <person name="Ye W."/>
            <person name="Kirkbride R."/>
            <person name="Jenkins J."/>
            <person name="Plott C."/>
            <person name="Lovell J."/>
            <person name="Lin Y.-M."/>
            <person name="Vaughn R."/>
            <person name="Liu B."/>
            <person name="Li W."/>
            <person name="Simpson S."/>
            <person name="Scheffler B."/>
            <person name="Saski C."/>
            <person name="Grover C."/>
            <person name="Hu G."/>
            <person name="Conover J."/>
            <person name="Carlson J."/>
            <person name="Shu S."/>
            <person name="Boston L."/>
            <person name="Williams M."/>
            <person name="Peterson D."/>
            <person name="Mcgee K."/>
            <person name="Jones D."/>
            <person name="Wendel J."/>
            <person name="Stelly D."/>
            <person name="Grimwood J."/>
            <person name="Schmutz J."/>
        </authorList>
    </citation>
    <scope>NUCLEOTIDE SEQUENCE [LARGE SCALE GENOMIC DNA]</scope>
    <source>
        <strain evidence="3">1408120.09</strain>
    </source>
</reference>
<keyword evidence="1" id="KW-0812">Transmembrane</keyword>
<gene>
    <name evidence="3" type="ORF">E1A91_D01G200100v1</name>
</gene>
<sequence>MQILIVLMQMMEVVCFLLGGCPKRIPSRLCGSKALFDWFLSQAFYGCWSFLLDYYFMFFFFANLRFLSFKSGSILLFGLCSLWYICTFIFIWI</sequence>
<feature type="signal peptide" evidence="2">
    <location>
        <begin position="1"/>
        <end position="15"/>
    </location>
</feature>
<accession>A0A5D2W998</accession>
<feature type="chain" id="PRO_5022847041" evidence="2">
    <location>
        <begin position="16"/>
        <end position="93"/>
    </location>
</feature>
<evidence type="ECO:0000256" key="2">
    <source>
        <dbReference type="SAM" id="SignalP"/>
    </source>
</evidence>
<feature type="transmembrane region" description="Helical" evidence="1">
    <location>
        <begin position="42"/>
        <end position="62"/>
    </location>
</feature>
<evidence type="ECO:0000313" key="3">
    <source>
        <dbReference type="EMBL" id="TYI98252.1"/>
    </source>
</evidence>
<proteinExistence type="predicted"/>
<keyword evidence="1" id="KW-1133">Transmembrane helix</keyword>
<evidence type="ECO:0000313" key="4">
    <source>
        <dbReference type="Proteomes" id="UP000323597"/>
    </source>
</evidence>
<keyword evidence="2" id="KW-0732">Signal</keyword>
<keyword evidence="1" id="KW-0472">Membrane</keyword>